<reference evidence="15" key="1">
    <citation type="submission" date="2020-12" db="EMBL/GenBank/DDBJ databases">
        <title>Vagococcus allomyrinae sp. nov. and Enterococcus lavae sp. nov., isolated from the larvae of Allomyrina dichotoma.</title>
        <authorList>
            <person name="Lee S.D."/>
        </authorList>
    </citation>
    <scope>NUCLEOTIDE SEQUENCE</scope>
    <source>
        <strain evidence="15">BWB3-3</strain>
    </source>
</reference>
<dbReference type="InterPro" id="IPR036409">
    <property type="entry name" value="Aldolase_II/adducin_N_sf"/>
</dbReference>
<gene>
    <name evidence="15" type="ORF">I6N95_20985</name>
</gene>
<dbReference type="SUPFAM" id="SSF53639">
    <property type="entry name" value="AraD/HMP-PK domain-like"/>
    <property type="match status" value="1"/>
</dbReference>
<accession>A0A940P885</accession>
<evidence type="ECO:0000256" key="3">
    <source>
        <dbReference type="ARBA" id="ARBA00010037"/>
    </source>
</evidence>
<protein>
    <recommendedName>
        <fullName evidence="13">L-ribulose-5-phosphate 4-epimerase</fullName>
        <ecNumber evidence="4">5.1.3.4</ecNumber>
    </recommendedName>
    <alternativeName>
        <fullName evidence="10">Phosphoribulose isomerase</fullName>
    </alternativeName>
</protein>
<evidence type="ECO:0000256" key="4">
    <source>
        <dbReference type="ARBA" id="ARBA00013186"/>
    </source>
</evidence>
<dbReference type="GO" id="GO:0005829">
    <property type="term" value="C:cytosol"/>
    <property type="evidence" value="ECO:0007669"/>
    <property type="project" value="TreeGrafter"/>
</dbReference>
<evidence type="ECO:0000256" key="8">
    <source>
        <dbReference type="ARBA" id="ARBA00023235"/>
    </source>
</evidence>
<dbReference type="AlphaFoldDB" id="A0A940P885"/>
<comment type="function">
    <text evidence="11">Involved in the degradation of L-arabinose. Catalyzes the interconversion of L-ribulose 5-phosphate (LRu5P) and D-xylulose 5-phosphate (D-Xu5P) via a retroaldol/aldol mechanism (carbon-carbon bond cleavage analogous to a class II aldolase reaction).</text>
</comment>
<dbReference type="Proteomes" id="UP000674938">
    <property type="component" value="Unassembled WGS sequence"/>
</dbReference>
<evidence type="ECO:0000256" key="1">
    <source>
        <dbReference type="ARBA" id="ARBA00001726"/>
    </source>
</evidence>
<evidence type="ECO:0000259" key="14">
    <source>
        <dbReference type="SMART" id="SM01007"/>
    </source>
</evidence>
<comment type="caution">
    <text evidence="15">The sequence shown here is derived from an EMBL/GenBank/DDBJ whole genome shotgun (WGS) entry which is preliminary data.</text>
</comment>
<dbReference type="GO" id="GO:0016832">
    <property type="term" value="F:aldehyde-lyase activity"/>
    <property type="evidence" value="ECO:0007669"/>
    <property type="project" value="TreeGrafter"/>
</dbReference>
<dbReference type="RefSeq" id="WP_209531317.1">
    <property type="nucleotide sequence ID" value="NZ_JAEEGA010000017.1"/>
</dbReference>
<evidence type="ECO:0000256" key="12">
    <source>
        <dbReference type="ARBA" id="ARBA00060520"/>
    </source>
</evidence>
<evidence type="ECO:0000256" key="2">
    <source>
        <dbReference type="ARBA" id="ARBA00001947"/>
    </source>
</evidence>
<dbReference type="GO" id="GO:0008742">
    <property type="term" value="F:L-ribulose-phosphate 4-epimerase activity"/>
    <property type="evidence" value="ECO:0007669"/>
    <property type="project" value="UniProtKB-EC"/>
</dbReference>
<dbReference type="FunFam" id="3.40.225.10:FF:000001">
    <property type="entry name" value="L-ribulose-5-phosphate 4-epimerase UlaF"/>
    <property type="match status" value="1"/>
</dbReference>
<keyword evidence="9" id="KW-0119">Carbohydrate metabolism</keyword>
<dbReference type="Pfam" id="PF00596">
    <property type="entry name" value="Aldolase_II"/>
    <property type="match status" value="1"/>
</dbReference>
<dbReference type="EMBL" id="JAEEGA010000017">
    <property type="protein sequence ID" value="MBP1043504.1"/>
    <property type="molecule type" value="Genomic_DNA"/>
</dbReference>
<dbReference type="SMART" id="SM01007">
    <property type="entry name" value="Aldolase_II"/>
    <property type="match status" value="1"/>
</dbReference>
<dbReference type="InterPro" id="IPR050197">
    <property type="entry name" value="Aldolase_class_II_sugar_metab"/>
</dbReference>
<dbReference type="Gene3D" id="3.40.225.10">
    <property type="entry name" value="Class II aldolase/adducin N-terminal domain"/>
    <property type="match status" value="1"/>
</dbReference>
<comment type="cofactor">
    <cofactor evidence="2">
        <name>Zn(2+)</name>
        <dbReference type="ChEBI" id="CHEBI:29105"/>
    </cofactor>
</comment>
<comment type="pathway">
    <text evidence="12">Carbohydrate degradation; L-arabinose degradation via L-ribulose; D-xylulose 5-phosphate from L-arabinose (bacterial route): step 3/3.</text>
</comment>
<dbReference type="PANTHER" id="PTHR22789:SF8">
    <property type="entry name" value="L-RIBULOSE-5-PHOSPHATE 4-EPIMERASE SGBE"/>
    <property type="match status" value="1"/>
</dbReference>
<dbReference type="NCBIfam" id="NF006047">
    <property type="entry name" value="PRK08193.1"/>
    <property type="match status" value="1"/>
</dbReference>
<comment type="catalytic activity">
    <reaction evidence="1">
        <text>L-ribulose 5-phosphate = D-xylulose 5-phosphate</text>
        <dbReference type="Rhea" id="RHEA:22368"/>
        <dbReference type="ChEBI" id="CHEBI:57737"/>
        <dbReference type="ChEBI" id="CHEBI:58226"/>
        <dbReference type="EC" id="5.1.3.4"/>
    </reaction>
</comment>
<evidence type="ECO:0000256" key="5">
    <source>
        <dbReference type="ARBA" id="ARBA00022723"/>
    </source>
</evidence>
<evidence type="ECO:0000313" key="16">
    <source>
        <dbReference type="Proteomes" id="UP000674938"/>
    </source>
</evidence>
<evidence type="ECO:0000256" key="11">
    <source>
        <dbReference type="ARBA" id="ARBA00053542"/>
    </source>
</evidence>
<keyword evidence="6" id="KW-0862">Zinc</keyword>
<sequence length="236" mass="25894">MSKTKVLREMKERVCQANLALPQGGLVKLTWGNVSEVNRDLQVVVIKPSGVAYEQLQPDQMVVTDLAGQVLEGDLKPSSDLATHLVLYRQFSAITAVVHTHSKHGVMWAQGGRDIPPYGTTHADTFYGAVPCTRPLTQSEITGDYETETGQVIVETFRERQLDPLAVPGVIVEGHGPFVWGRSVAEAVEHGIILEEVAEMAIGTERVTPRATPISAGLLAKHYWRKHGENAYYGQN</sequence>
<evidence type="ECO:0000313" key="15">
    <source>
        <dbReference type="EMBL" id="MBP1043504.1"/>
    </source>
</evidence>
<evidence type="ECO:0000256" key="6">
    <source>
        <dbReference type="ARBA" id="ARBA00022833"/>
    </source>
</evidence>
<evidence type="ECO:0000256" key="9">
    <source>
        <dbReference type="ARBA" id="ARBA00023277"/>
    </source>
</evidence>
<evidence type="ECO:0000256" key="10">
    <source>
        <dbReference type="ARBA" id="ARBA00032206"/>
    </source>
</evidence>
<proteinExistence type="inferred from homology"/>
<name>A0A940P885_9ENTE</name>
<keyword evidence="7" id="KW-0054">Arabinose catabolism</keyword>
<dbReference type="PANTHER" id="PTHR22789">
    <property type="entry name" value="FUCULOSE PHOSPHATE ALDOLASE"/>
    <property type="match status" value="1"/>
</dbReference>
<dbReference type="EC" id="5.1.3.4" evidence="4"/>
<feature type="domain" description="Class II aldolase/adducin N-terminal" evidence="14">
    <location>
        <begin position="12"/>
        <end position="202"/>
    </location>
</feature>
<evidence type="ECO:0000256" key="13">
    <source>
        <dbReference type="ARBA" id="ARBA00074961"/>
    </source>
</evidence>
<comment type="similarity">
    <text evidence="3">Belongs to the aldolase class II family. AraD/FucA subfamily.</text>
</comment>
<dbReference type="GO" id="GO:0046872">
    <property type="term" value="F:metal ion binding"/>
    <property type="evidence" value="ECO:0007669"/>
    <property type="project" value="UniProtKB-KW"/>
</dbReference>
<keyword evidence="8" id="KW-0413">Isomerase</keyword>
<organism evidence="15 16">
    <name type="scientific">Vagococcus allomyrinae</name>
    <dbReference type="NCBI Taxonomy" id="2794353"/>
    <lineage>
        <taxon>Bacteria</taxon>
        <taxon>Bacillati</taxon>
        <taxon>Bacillota</taxon>
        <taxon>Bacilli</taxon>
        <taxon>Lactobacillales</taxon>
        <taxon>Enterococcaceae</taxon>
        <taxon>Vagococcus</taxon>
    </lineage>
</organism>
<evidence type="ECO:0000256" key="7">
    <source>
        <dbReference type="ARBA" id="ARBA00022935"/>
    </source>
</evidence>
<keyword evidence="16" id="KW-1185">Reference proteome</keyword>
<keyword evidence="5" id="KW-0479">Metal-binding</keyword>
<dbReference type="InterPro" id="IPR001303">
    <property type="entry name" value="Aldolase_II/adducin_N"/>
</dbReference>
<dbReference type="GO" id="GO:0019568">
    <property type="term" value="P:arabinose catabolic process"/>
    <property type="evidence" value="ECO:0007669"/>
    <property type="project" value="UniProtKB-KW"/>
</dbReference>